<feature type="domain" description="Peptidase S49" evidence="5">
    <location>
        <begin position="77"/>
        <end position="221"/>
    </location>
</feature>
<keyword evidence="3" id="KW-0378">Hydrolase</keyword>
<dbReference type="GO" id="GO:0008236">
    <property type="term" value="F:serine-type peptidase activity"/>
    <property type="evidence" value="ECO:0007669"/>
    <property type="project" value="UniProtKB-KW"/>
</dbReference>
<dbReference type="Proteomes" id="UP000294145">
    <property type="component" value="Unassembled WGS sequence"/>
</dbReference>
<dbReference type="EMBL" id="SISP01000032">
    <property type="protein sequence ID" value="TBM39817.1"/>
    <property type="molecule type" value="Genomic_DNA"/>
</dbReference>
<reference evidence="6 7" key="1">
    <citation type="submission" date="2019-02" db="EMBL/GenBank/DDBJ databases">
        <title>Genomic plasticity associated with the antimicrobial resistance in Vibrio cholerae.</title>
        <authorList>
            <person name="Verma J."/>
            <person name="Bag S."/>
            <person name="Saha B."/>
            <person name="Kumar P."/>
            <person name="Ghosh T.S."/>
            <person name="Dayal M."/>
            <person name="Senapati T."/>
            <person name="Mehra S."/>
            <person name="Dey P."/>
            <person name="Desigamani A."/>
            <person name="Kumar D."/>
            <person name="Rana P."/>
            <person name="Kumar B."/>
            <person name="Maiti T.K."/>
            <person name="Sharma N.C."/>
            <person name="Bhadra R.K."/>
            <person name="Mutreja A."/>
            <person name="Nair G.B."/>
            <person name="Ramamurthy T."/>
            <person name="Das B."/>
        </authorList>
    </citation>
    <scope>NUCLEOTIDE SEQUENCE [LARGE SCALE GENOMIC DNA]</scope>
    <source>
        <strain evidence="6 7">IDH06781</strain>
    </source>
</reference>
<evidence type="ECO:0000313" key="7">
    <source>
        <dbReference type="Proteomes" id="UP000294145"/>
    </source>
</evidence>
<evidence type="ECO:0000259" key="5">
    <source>
        <dbReference type="Pfam" id="PF01343"/>
    </source>
</evidence>
<dbReference type="InterPro" id="IPR002142">
    <property type="entry name" value="Peptidase_S49"/>
</dbReference>
<sequence>MESREGVALIHVNGVISRYANLFTNICGGTTTQLLAQDFTRALNDPAFKAIVLYCDSPGGEANGIHELAEMIYQARGKKPIVAYVGGMACSACYWVASACDEVVMDATATAGSIGTVLQMRIRKAKAEDEFETVEIVSSQSPNKRLSPATEEGRAAYQKHLDDLAEVFVQRVARNMGVDRDKVINDFGGGGILVGQAAVDKGMAHRLGSLEGVIAELKKGKTKSMPDPKSKVGAEGEDNVITLTLPASTEMSTEAVIAALTEQRPDVAAALKGESPELAVNHAAKLVALCAASGIPALSASLIKDGVTLEAAEQQIKVAAGLKDTLAAAGLSGSFDAVVGAINDPVAMVGKAIHEVTASRDESSDQTRIIKDGAPKASKLNTKAIYANR</sequence>
<comment type="caution">
    <text evidence="6">The sequence shown here is derived from an EMBL/GenBank/DDBJ whole genome shotgun (WGS) entry which is preliminary data.</text>
</comment>
<dbReference type="Gene3D" id="3.90.226.10">
    <property type="entry name" value="2-enoyl-CoA Hydratase, Chain A, domain 1"/>
    <property type="match status" value="1"/>
</dbReference>
<evidence type="ECO:0000256" key="2">
    <source>
        <dbReference type="ARBA" id="ARBA00022670"/>
    </source>
</evidence>
<dbReference type="GO" id="GO:0006508">
    <property type="term" value="P:proteolysis"/>
    <property type="evidence" value="ECO:0007669"/>
    <property type="project" value="UniProtKB-KW"/>
</dbReference>
<dbReference type="InterPro" id="IPR033855">
    <property type="entry name" value="Protein_C"/>
</dbReference>
<proteinExistence type="inferred from homology"/>
<dbReference type="Pfam" id="PF01343">
    <property type="entry name" value="Peptidase_S49"/>
    <property type="match status" value="1"/>
</dbReference>
<protein>
    <submittedName>
        <fullName evidence="6">S49 family peptidase</fullName>
    </submittedName>
</protein>
<evidence type="ECO:0000256" key="4">
    <source>
        <dbReference type="ARBA" id="ARBA00022825"/>
    </source>
</evidence>
<dbReference type="CDD" id="cd07022">
    <property type="entry name" value="S49_Sppa_36K_type"/>
    <property type="match status" value="1"/>
</dbReference>
<evidence type="ECO:0000313" key="6">
    <source>
        <dbReference type="EMBL" id="TBM39817.1"/>
    </source>
</evidence>
<name>A0A7Z7YD62_VIBCL</name>
<dbReference type="InterPro" id="IPR029045">
    <property type="entry name" value="ClpP/crotonase-like_dom_sf"/>
</dbReference>
<dbReference type="AlphaFoldDB" id="A0A7Z7YD62"/>
<gene>
    <name evidence="6" type="ORF">EYB64_16395</name>
</gene>
<evidence type="ECO:0000256" key="3">
    <source>
        <dbReference type="ARBA" id="ARBA00022801"/>
    </source>
</evidence>
<keyword evidence="2" id="KW-0645">Protease</keyword>
<dbReference type="SUPFAM" id="SSF52096">
    <property type="entry name" value="ClpP/crotonase"/>
    <property type="match status" value="1"/>
</dbReference>
<organism evidence="6 7">
    <name type="scientific">Vibrio cholerae</name>
    <dbReference type="NCBI Taxonomy" id="666"/>
    <lineage>
        <taxon>Bacteria</taxon>
        <taxon>Pseudomonadati</taxon>
        <taxon>Pseudomonadota</taxon>
        <taxon>Gammaproteobacteria</taxon>
        <taxon>Vibrionales</taxon>
        <taxon>Vibrionaceae</taxon>
        <taxon>Vibrio</taxon>
    </lineage>
</organism>
<evidence type="ECO:0000256" key="1">
    <source>
        <dbReference type="ARBA" id="ARBA00008683"/>
    </source>
</evidence>
<comment type="similarity">
    <text evidence="1">Belongs to the peptidase S49 family.</text>
</comment>
<dbReference type="PANTHER" id="PTHR33209:SF1">
    <property type="entry name" value="PEPTIDASE S49 DOMAIN-CONTAINING PROTEIN"/>
    <property type="match status" value="1"/>
</dbReference>
<keyword evidence="4" id="KW-0720">Serine protease</keyword>
<dbReference type="PANTHER" id="PTHR33209">
    <property type="entry name" value="PROTEASE 4"/>
    <property type="match status" value="1"/>
</dbReference>
<accession>A0A7Z7YD62</accession>